<evidence type="ECO:0000256" key="12">
    <source>
        <dbReference type="SAM" id="Phobius"/>
    </source>
</evidence>
<dbReference type="InterPro" id="IPR050640">
    <property type="entry name" value="Bact_2-comp_sensor_kinase"/>
</dbReference>
<comment type="subcellular location">
    <subcellularLocation>
        <location evidence="1">Cell membrane</location>
        <topology evidence="1">Multi-pass membrane protein</topology>
    </subcellularLocation>
</comment>
<evidence type="ECO:0000256" key="1">
    <source>
        <dbReference type="ARBA" id="ARBA00004651"/>
    </source>
</evidence>
<dbReference type="SUPFAM" id="SSF158472">
    <property type="entry name" value="HAMP domain-like"/>
    <property type="match status" value="1"/>
</dbReference>
<keyword evidence="6" id="KW-0547">Nucleotide-binding</keyword>
<protein>
    <submittedName>
        <fullName evidence="14">Two-component system sensor histidine kinase YesM</fullName>
    </submittedName>
</protein>
<evidence type="ECO:0000256" key="3">
    <source>
        <dbReference type="ARBA" id="ARBA00022553"/>
    </source>
</evidence>
<dbReference type="Proteomes" id="UP000256977">
    <property type="component" value="Unassembled WGS sequence"/>
</dbReference>
<dbReference type="InterPro" id="IPR003594">
    <property type="entry name" value="HATPase_dom"/>
</dbReference>
<dbReference type="Pfam" id="PF06580">
    <property type="entry name" value="His_kinase"/>
    <property type="match status" value="1"/>
</dbReference>
<feature type="domain" description="HAMP" evidence="13">
    <location>
        <begin position="307"/>
        <end position="359"/>
    </location>
</feature>
<evidence type="ECO:0000256" key="2">
    <source>
        <dbReference type="ARBA" id="ARBA00022475"/>
    </source>
</evidence>
<dbReference type="SMART" id="SM00304">
    <property type="entry name" value="HAMP"/>
    <property type="match status" value="1"/>
</dbReference>
<evidence type="ECO:0000256" key="6">
    <source>
        <dbReference type="ARBA" id="ARBA00022741"/>
    </source>
</evidence>
<keyword evidence="3" id="KW-0597">Phosphoprotein</keyword>
<feature type="transmembrane region" description="Helical" evidence="12">
    <location>
        <begin position="285"/>
        <end position="306"/>
    </location>
</feature>
<dbReference type="PROSITE" id="PS50885">
    <property type="entry name" value="HAMP"/>
    <property type="match status" value="1"/>
</dbReference>
<dbReference type="GO" id="GO:0005524">
    <property type="term" value="F:ATP binding"/>
    <property type="evidence" value="ECO:0007669"/>
    <property type="project" value="UniProtKB-KW"/>
</dbReference>
<keyword evidence="2" id="KW-1003">Cell membrane</keyword>
<evidence type="ECO:0000256" key="11">
    <source>
        <dbReference type="ARBA" id="ARBA00023136"/>
    </source>
</evidence>
<dbReference type="PANTHER" id="PTHR34220:SF11">
    <property type="entry name" value="SENSOR PROTEIN KINASE HPTS"/>
    <property type="match status" value="1"/>
</dbReference>
<dbReference type="PANTHER" id="PTHR34220">
    <property type="entry name" value="SENSOR HISTIDINE KINASE YPDA"/>
    <property type="match status" value="1"/>
</dbReference>
<dbReference type="Pfam" id="PF02518">
    <property type="entry name" value="HATPase_c"/>
    <property type="match status" value="1"/>
</dbReference>
<keyword evidence="9 12" id="KW-1133">Transmembrane helix</keyword>
<keyword evidence="8" id="KW-0067">ATP-binding</keyword>
<dbReference type="Gene3D" id="3.30.565.10">
    <property type="entry name" value="Histidine kinase-like ATPase, C-terminal domain"/>
    <property type="match status" value="1"/>
</dbReference>
<evidence type="ECO:0000256" key="10">
    <source>
        <dbReference type="ARBA" id="ARBA00023012"/>
    </source>
</evidence>
<keyword evidence="11 12" id="KW-0472">Membrane</keyword>
<evidence type="ECO:0000256" key="8">
    <source>
        <dbReference type="ARBA" id="ARBA00022840"/>
    </source>
</evidence>
<keyword evidence="7 14" id="KW-0418">Kinase</keyword>
<dbReference type="GO" id="GO:0000155">
    <property type="term" value="F:phosphorelay sensor kinase activity"/>
    <property type="evidence" value="ECO:0007669"/>
    <property type="project" value="InterPro"/>
</dbReference>
<comment type="caution">
    <text evidence="14">The sequence shown here is derived from an EMBL/GenBank/DDBJ whole genome shotgun (WGS) entry which is preliminary data.</text>
</comment>
<dbReference type="InterPro" id="IPR003660">
    <property type="entry name" value="HAMP_dom"/>
</dbReference>
<proteinExistence type="predicted"/>
<dbReference type="AlphaFoldDB" id="A0A3D9I8D6"/>
<reference evidence="14 15" key="1">
    <citation type="submission" date="2018-07" db="EMBL/GenBank/DDBJ databases">
        <title>Genomic Encyclopedia of Type Strains, Phase III (KMG-III): the genomes of soil and plant-associated and newly described type strains.</title>
        <authorList>
            <person name="Whitman W."/>
        </authorList>
    </citation>
    <scope>NUCLEOTIDE SEQUENCE [LARGE SCALE GENOMIC DNA]</scope>
    <source>
        <strain evidence="14 15">CECT 7287</strain>
    </source>
</reference>
<dbReference type="EMBL" id="QRDZ01000035">
    <property type="protein sequence ID" value="RED57961.1"/>
    <property type="molecule type" value="Genomic_DNA"/>
</dbReference>
<dbReference type="InterPro" id="IPR010559">
    <property type="entry name" value="Sig_transdc_His_kin_internal"/>
</dbReference>
<dbReference type="RefSeq" id="WP_116064644.1">
    <property type="nucleotide sequence ID" value="NZ_QRDZ01000035.1"/>
</dbReference>
<evidence type="ECO:0000256" key="7">
    <source>
        <dbReference type="ARBA" id="ARBA00022777"/>
    </source>
</evidence>
<evidence type="ECO:0000313" key="14">
    <source>
        <dbReference type="EMBL" id="RED57961.1"/>
    </source>
</evidence>
<evidence type="ECO:0000313" key="15">
    <source>
        <dbReference type="Proteomes" id="UP000256977"/>
    </source>
</evidence>
<dbReference type="InterPro" id="IPR036890">
    <property type="entry name" value="HATPase_C_sf"/>
</dbReference>
<dbReference type="OrthoDB" id="2062925at2"/>
<sequence length="577" mass="66641">MKALFDTIKIYPKLIITFLIVLTPLFTLSLVMNKYGSASVKSEITNSMLSKVHFYNSTLENEFGRTIAIMREFARYDDLDLLSNRTEIMNYYEQRGAIRNLQKELSVIKNSSTYIQEASVHIPSIDRTISDDNFGTIQQDEFDALNVLTNHFESPFIYWQDRLFISLPYPIKSNRQPPDFVVDIEISIPLLKNALLQFTNHTAGNTMLVHFEDGWRIGGDEPEGFLQAINSVIQADNADNAELHSATVDGQKYLIAFEKSKTLGTTLIMYERESTVLGPLDRYTVWFWMISILTLIVIMIVSYSVYRLIHRPLRTLVRAFRKVEHGNLSVAFDYRGRDEFQYLYTQFNAMVQRLQQMIQEVYEQKFRVQHAELKQLQSQINPHFLYNSLFILYRLAKKSRDENQIRFSKYLSDYFQFITRNSSDTVTLAEEVQHAKNYVEIQKMRFASQIEVAFGELPASYVDLTVPRLIIQPLLENAYKYGLEEKETGAKLTVQFAEDQADLLIRVEDNGELADEELIANLRRKLDVQDAGLETTGILNVHRRLQLQFGAEYGLVIAQGESGGFSVTIRLPRTTSM</sequence>
<dbReference type="SUPFAM" id="SSF55874">
    <property type="entry name" value="ATPase domain of HSP90 chaperone/DNA topoisomerase II/histidine kinase"/>
    <property type="match status" value="1"/>
</dbReference>
<keyword evidence="15" id="KW-1185">Reference proteome</keyword>
<keyword evidence="4" id="KW-0808">Transferase</keyword>
<accession>A0A3D9I8D6</accession>
<evidence type="ECO:0000259" key="13">
    <source>
        <dbReference type="PROSITE" id="PS50885"/>
    </source>
</evidence>
<evidence type="ECO:0000256" key="9">
    <source>
        <dbReference type="ARBA" id="ARBA00022989"/>
    </source>
</evidence>
<dbReference type="Pfam" id="PF00672">
    <property type="entry name" value="HAMP"/>
    <property type="match status" value="1"/>
</dbReference>
<dbReference type="Gene3D" id="6.10.340.10">
    <property type="match status" value="1"/>
</dbReference>
<dbReference type="CDD" id="cd06225">
    <property type="entry name" value="HAMP"/>
    <property type="match status" value="1"/>
</dbReference>
<feature type="transmembrane region" description="Helical" evidence="12">
    <location>
        <begin position="12"/>
        <end position="32"/>
    </location>
</feature>
<dbReference type="GO" id="GO:0005886">
    <property type="term" value="C:plasma membrane"/>
    <property type="evidence" value="ECO:0007669"/>
    <property type="project" value="UniProtKB-SubCell"/>
</dbReference>
<organism evidence="14 15">
    <name type="scientific">Cohnella phaseoli</name>
    <dbReference type="NCBI Taxonomy" id="456490"/>
    <lineage>
        <taxon>Bacteria</taxon>
        <taxon>Bacillati</taxon>
        <taxon>Bacillota</taxon>
        <taxon>Bacilli</taxon>
        <taxon>Bacillales</taxon>
        <taxon>Paenibacillaceae</taxon>
        <taxon>Cohnella</taxon>
    </lineage>
</organism>
<keyword evidence="10" id="KW-0902">Two-component regulatory system</keyword>
<keyword evidence="5 12" id="KW-0812">Transmembrane</keyword>
<gene>
    <name evidence="14" type="ORF">DFP98_13558</name>
</gene>
<name>A0A3D9I8D6_9BACL</name>
<evidence type="ECO:0000256" key="5">
    <source>
        <dbReference type="ARBA" id="ARBA00022692"/>
    </source>
</evidence>
<evidence type="ECO:0000256" key="4">
    <source>
        <dbReference type="ARBA" id="ARBA00022679"/>
    </source>
</evidence>